<proteinExistence type="predicted"/>
<feature type="region of interest" description="Disordered" evidence="1">
    <location>
        <begin position="15"/>
        <end position="199"/>
    </location>
</feature>
<sequence>MAPVEDRLEMSLAEVIQTDWKPQKPAGRGRGAANGAANGAGRGGAKAGRRGAAGRGGKGQGRKAAPPARLRNGTLGVRRTIGPKNGGNSQQVAGRGRGRGKARGRGQQPQQQRQQRGGGYAAAVLQRSSGGRGRGLQLWRGVSAMQGRGKGYGRSKGAGKAGGKGAGWAGKGPGWGKGKGKGWSKAGQMSLGPPVSRKGGIQKLWRGAKGAGWGKGKSPLGMKGAYDKGYAKGLAAAAGKKGGGAKGYGWKGGKNGKGVRSMMMKGGKGKGSMKGDWQHDMFDGPDFGDGADMEDAWSRARGASKGKAKGYAKGKGKGSMRGFSDDYDGGAGYRPGTVDADQTLSNEDRKMMKKITIVAQLDKVPKPPPAMQGLALNKGGKRSSSPRDSGALSSRFGANFDR</sequence>
<organism evidence="2">
    <name type="scientific">Alexandrium catenella</name>
    <name type="common">Red tide dinoflagellate</name>
    <name type="synonym">Gonyaulax catenella</name>
    <dbReference type="NCBI Taxonomy" id="2925"/>
    <lineage>
        <taxon>Eukaryota</taxon>
        <taxon>Sar</taxon>
        <taxon>Alveolata</taxon>
        <taxon>Dinophyceae</taxon>
        <taxon>Gonyaulacales</taxon>
        <taxon>Pyrocystaceae</taxon>
        <taxon>Alexandrium</taxon>
    </lineage>
</organism>
<feature type="compositionally biased region" description="Low complexity" evidence="1">
    <location>
        <begin position="105"/>
        <end position="141"/>
    </location>
</feature>
<gene>
    <name evidence="2" type="ORF">ACAT0790_LOCUS35327</name>
</gene>
<feature type="compositionally biased region" description="Gly residues" evidence="1">
    <location>
        <begin position="28"/>
        <end position="59"/>
    </location>
</feature>
<dbReference type="EMBL" id="HBGE01058742">
    <property type="protein sequence ID" value="CAD9158562.1"/>
    <property type="molecule type" value="Transcribed_RNA"/>
</dbReference>
<reference evidence="2" key="1">
    <citation type="submission" date="2021-01" db="EMBL/GenBank/DDBJ databases">
        <authorList>
            <person name="Corre E."/>
            <person name="Pelletier E."/>
            <person name="Niang G."/>
            <person name="Scheremetjew M."/>
            <person name="Finn R."/>
            <person name="Kale V."/>
            <person name="Holt S."/>
            <person name="Cochrane G."/>
            <person name="Meng A."/>
            <person name="Brown T."/>
            <person name="Cohen L."/>
        </authorList>
    </citation>
    <scope>NUCLEOTIDE SEQUENCE</scope>
    <source>
        <strain evidence="2">OF101</strain>
    </source>
</reference>
<evidence type="ECO:0000313" key="2">
    <source>
        <dbReference type="EMBL" id="CAD9158562.1"/>
    </source>
</evidence>
<dbReference type="AlphaFoldDB" id="A0A7S1WB13"/>
<accession>A0A7S1WB13</accession>
<name>A0A7S1WB13_ALECA</name>
<feature type="compositionally biased region" description="Gly residues" evidence="1">
    <location>
        <begin position="148"/>
        <end position="177"/>
    </location>
</feature>
<evidence type="ECO:0000256" key="1">
    <source>
        <dbReference type="SAM" id="MobiDB-lite"/>
    </source>
</evidence>
<protein>
    <submittedName>
        <fullName evidence="2">Uncharacterized protein</fullName>
    </submittedName>
</protein>
<feature type="region of interest" description="Disordered" evidence="1">
    <location>
        <begin position="360"/>
        <end position="402"/>
    </location>
</feature>